<comment type="pathway">
    <text evidence="25">Glycan biosynthesis.</text>
</comment>
<comment type="caution">
    <text evidence="30">The sequence shown here is derived from an EMBL/GenBank/DDBJ whole genome shotgun (WGS) entry which is preliminary data.</text>
</comment>
<evidence type="ECO:0000256" key="14">
    <source>
        <dbReference type="ARBA" id="ARBA00022960"/>
    </source>
</evidence>
<comment type="similarity">
    <text evidence="4">In the C-terminal section; belongs to the transpeptidase family.</text>
</comment>
<evidence type="ECO:0000256" key="27">
    <source>
        <dbReference type="SAM" id="Phobius"/>
    </source>
</evidence>
<dbReference type="GO" id="GO:0008955">
    <property type="term" value="F:peptidoglycan glycosyltransferase activity"/>
    <property type="evidence" value="ECO:0007669"/>
    <property type="project" value="UniProtKB-EC"/>
</dbReference>
<keyword evidence="15" id="KW-0735">Signal-anchor</keyword>
<evidence type="ECO:0000256" key="25">
    <source>
        <dbReference type="ARBA" id="ARBA00060592"/>
    </source>
</evidence>
<evidence type="ECO:0000256" key="12">
    <source>
        <dbReference type="ARBA" id="ARBA00022692"/>
    </source>
</evidence>
<feature type="compositionally biased region" description="Basic and acidic residues" evidence="26">
    <location>
        <begin position="914"/>
        <end position="923"/>
    </location>
</feature>
<dbReference type="InterPro" id="IPR001264">
    <property type="entry name" value="Glyco_trans_51"/>
</dbReference>
<dbReference type="InterPro" id="IPR023346">
    <property type="entry name" value="Lysozyme-like_dom_sf"/>
</dbReference>
<evidence type="ECO:0000256" key="6">
    <source>
        <dbReference type="ARBA" id="ARBA00012448"/>
    </source>
</evidence>
<dbReference type="UniPathway" id="UPA00219"/>
<proteinExistence type="inferred from homology"/>
<evidence type="ECO:0000256" key="17">
    <source>
        <dbReference type="ARBA" id="ARBA00022989"/>
    </source>
</evidence>
<dbReference type="Pfam" id="PF00905">
    <property type="entry name" value="Transpeptidase"/>
    <property type="match status" value="1"/>
</dbReference>
<dbReference type="GO" id="GO:0009002">
    <property type="term" value="F:serine-type D-Ala-D-Ala carboxypeptidase activity"/>
    <property type="evidence" value="ECO:0007669"/>
    <property type="project" value="UniProtKB-EC"/>
</dbReference>
<dbReference type="AlphaFoldDB" id="A0A7V7QK80"/>
<evidence type="ECO:0000256" key="8">
    <source>
        <dbReference type="ARBA" id="ARBA00022645"/>
    </source>
</evidence>
<dbReference type="Pfam" id="PF00912">
    <property type="entry name" value="Transgly"/>
    <property type="match status" value="1"/>
</dbReference>
<feature type="region of interest" description="Disordered" evidence="26">
    <location>
        <begin position="822"/>
        <end position="844"/>
    </location>
</feature>
<evidence type="ECO:0000259" key="28">
    <source>
        <dbReference type="Pfam" id="PF00905"/>
    </source>
</evidence>
<keyword evidence="21" id="KW-0961">Cell wall biogenesis/degradation</keyword>
<evidence type="ECO:0000259" key="29">
    <source>
        <dbReference type="Pfam" id="PF00912"/>
    </source>
</evidence>
<reference evidence="30 31" key="2">
    <citation type="submission" date="2020-02" db="EMBL/GenBank/DDBJ databases">
        <title>Candidatus Galacturonibacter soehngenii shows hetero-acetogenic catabolism of galacturonic acid but lacks a canonical carbon monoxide dehydrogenase/acetyl-CoA synthase complex.</title>
        <authorList>
            <person name="Diender M."/>
            <person name="Stouten G.R."/>
            <person name="Petersen J.F."/>
            <person name="Nielsen P.H."/>
            <person name="Dueholm M.S."/>
            <person name="Pronk J.T."/>
            <person name="Van Loosdrecht M.C.M."/>
        </authorList>
    </citation>
    <scope>NUCLEOTIDE SEQUENCE [LARGE SCALE GENOMIC DNA]</scope>
    <source>
        <strain evidence="30">GalUA</strain>
    </source>
</reference>
<dbReference type="PANTHER" id="PTHR32282:SF33">
    <property type="entry name" value="PEPTIDOGLYCAN GLYCOSYLTRANSFERASE"/>
    <property type="match status" value="1"/>
</dbReference>
<feature type="domain" description="Glycosyl transferase family 51" evidence="29">
    <location>
        <begin position="84"/>
        <end position="265"/>
    </location>
</feature>
<dbReference type="PANTHER" id="PTHR32282">
    <property type="entry name" value="BINDING PROTEIN TRANSPEPTIDASE, PUTATIVE-RELATED"/>
    <property type="match status" value="1"/>
</dbReference>
<dbReference type="SUPFAM" id="SSF56601">
    <property type="entry name" value="beta-lactamase/transpeptidase-like"/>
    <property type="match status" value="1"/>
</dbReference>
<dbReference type="GO" id="GO:0005886">
    <property type="term" value="C:plasma membrane"/>
    <property type="evidence" value="ECO:0007669"/>
    <property type="project" value="UniProtKB-SubCell"/>
</dbReference>
<keyword evidence="13" id="KW-0378">Hydrolase</keyword>
<evidence type="ECO:0000313" key="30">
    <source>
        <dbReference type="EMBL" id="KAB1438162.1"/>
    </source>
</evidence>
<evidence type="ECO:0000256" key="20">
    <source>
        <dbReference type="ARBA" id="ARBA00023268"/>
    </source>
</evidence>
<keyword evidence="12 27" id="KW-0812">Transmembrane</keyword>
<protein>
    <recommendedName>
        <fullName evidence="7">Penicillin-binding protein 1A</fullName>
        <ecNumber evidence="23">2.4.99.28</ecNumber>
        <ecNumber evidence="6">3.4.16.4</ecNumber>
    </recommendedName>
</protein>
<feature type="domain" description="Penicillin-binding protein transpeptidase" evidence="28">
    <location>
        <begin position="442"/>
        <end position="707"/>
    </location>
</feature>
<dbReference type="NCBIfam" id="TIGR02074">
    <property type="entry name" value="PBP_1a_fam"/>
    <property type="match status" value="1"/>
</dbReference>
<evidence type="ECO:0000256" key="26">
    <source>
        <dbReference type="SAM" id="MobiDB-lite"/>
    </source>
</evidence>
<gene>
    <name evidence="30" type="ORF">F7O84_11425</name>
</gene>
<evidence type="ECO:0000256" key="1">
    <source>
        <dbReference type="ARBA" id="ARBA00002624"/>
    </source>
</evidence>
<evidence type="ECO:0000256" key="7">
    <source>
        <dbReference type="ARBA" id="ARBA00018638"/>
    </source>
</evidence>
<accession>A0A7V7QK80</accession>
<dbReference type="EC" id="2.4.99.28" evidence="23"/>
<name>A0A7V7QK80_9FIRM</name>
<comment type="catalytic activity">
    <reaction evidence="24">
        <text>[GlcNAc-(1-&gt;4)-Mur2Ac(oyl-L-Ala-gamma-D-Glu-L-Lys-D-Ala-D-Ala)](n)-di-trans,octa-cis-undecaprenyl diphosphate + beta-D-GlcNAc-(1-&gt;4)-Mur2Ac(oyl-L-Ala-gamma-D-Glu-L-Lys-D-Ala-D-Ala)-di-trans,octa-cis-undecaprenyl diphosphate = [GlcNAc-(1-&gt;4)-Mur2Ac(oyl-L-Ala-gamma-D-Glu-L-Lys-D-Ala-D-Ala)](n+1)-di-trans,octa-cis-undecaprenyl diphosphate + di-trans,octa-cis-undecaprenyl diphosphate + H(+)</text>
        <dbReference type="Rhea" id="RHEA:23708"/>
        <dbReference type="Rhea" id="RHEA-COMP:9602"/>
        <dbReference type="Rhea" id="RHEA-COMP:9603"/>
        <dbReference type="ChEBI" id="CHEBI:15378"/>
        <dbReference type="ChEBI" id="CHEBI:58405"/>
        <dbReference type="ChEBI" id="CHEBI:60033"/>
        <dbReference type="ChEBI" id="CHEBI:78435"/>
        <dbReference type="EC" id="2.4.99.28"/>
    </reaction>
</comment>
<keyword evidence="16" id="KW-0573">Peptidoglycan synthesis</keyword>
<feature type="compositionally biased region" description="Low complexity" evidence="26">
    <location>
        <begin position="856"/>
        <end position="898"/>
    </location>
</feature>
<dbReference type="FunFam" id="1.10.3810.10:FF:000001">
    <property type="entry name" value="Penicillin-binding protein 1A"/>
    <property type="match status" value="1"/>
</dbReference>
<dbReference type="GO" id="GO:0006508">
    <property type="term" value="P:proteolysis"/>
    <property type="evidence" value="ECO:0007669"/>
    <property type="project" value="UniProtKB-KW"/>
</dbReference>
<keyword evidence="11" id="KW-0808">Transferase</keyword>
<evidence type="ECO:0000256" key="16">
    <source>
        <dbReference type="ARBA" id="ARBA00022984"/>
    </source>
</evidence>
<keyword evidence="20" id="KW-0511">Multifunctional enzyme</keyword>
<dbReference type="GO" id="GO:0046677">
    <property type="term" value="P:response to antibiotic"/>
    <property type="evidence" value="ECO:0007669"/>
    <property type="project" value="UniProtKB-KW"/>
</dbReference>
<feature type="region of interest" description="Disordered" evidence="26">
    <location>
        <begin position="856"/>
        <end position="933"/>
    </location>
</feature>
<evidence type="ECO:0000256" key="3">
    <source>
        <dbReference type="ARBA" id="ARBA00004752"/>
    </source>
</evidence>
<evidence type="ECO:0000256" key="24">
    <source>
        <dbReference type="ARBA" id="ARBA00049902"/>
    </source>
</evidence>
<keyword evidence="8" id="KW-0121">Carboxypeptidase</keyword>
<dbReference type="GO" id="GO:0071555">
    <property type="term" value="P:cell wall organization"/>
    <property type="evidence" value="ECO:0007669"/>
    <property type="project" value="UniProtKB-KW"/>
</dbReference>
<evidence type="ECO:0000256" key="10">
    <source>
        <dbReference type="ARBA" id="ARBA00022676"/>
    </source>
</evidence>
<keyword evidence="19" id="KW-0046">Antibiotic resistance</keyword>
<evidence type="ECO:0000256" key="19">
    <source>
        <dbReference type="ARBA" id="ARBA00023251"/>
    </source>
</evidence>
<evidence type="ECO:0000256" key="5">
    <source>
        <dbReference type="ARBA" id="ARBA00007739"/>
    </source>
</evidence>
<keyword evidence="31" id="KW-1185">Reference proteome</keyword>
<sequence length="933" mass="102227">MNYGKKGASDKQKSLISKSNRFGRKLSVTIFKAFIACFLAVAVIGSCAVIGIVRGVIDSAPEISTYDVTPKKYSTTVYDQSGSEITKLVASGSNRIAKSIDEIPKNLQNAFVAIEDERFWEHNGIDMKGIIRAGVVGITSGRFSEGASTITQQLLKNNVFEGWTEEKSLTDKFKRKIQEQYLAIKLEKSMPKEAILENYLNAINLGQNTLGVQAASLRYFNKDVSDLTLSECAVIAGITQNPYRFNPISYPENNAERRKKVLNNMLEQEYITQDEYNEAIDDDVYSRIKTVNTEIVSSSVYTYFVDALTNKVMQDLQEQKGYTQTQAYNALYSGGLSIYTTQDKEIQTIVDEEFADPSNYPDGTEVALTYRLTVTAKDGTVSNYSEESLKNYFKEIDGISYSLVFKSEEAAKEQVERYKEAILTDGDKIEEAITLTPQPQASCVIMDQATGYVKAIVGGRGTKQASLTLNRATDSRRQPGSTFKVVSAFAPALDTAGMTLATVYDDAPYNYASGRPVSNWYSTGYRGLSTIRDAIVNSMNIVAVKTLTDVTPQLGYDYLLKFGFTTLVNTRKQANGTVLTDVTQSLALGGITDGVTNLELTAAFATIANGGTYTEPILYTKILDHDGNVLIDNTPKTTTVIKNSTAFLLTNAMEDVVKYGTGKSVNLGTMPVAGKTGTTSDYRDVWFSGYTPYYTASVWGGYDTNDKMASSTSFHKLLWKKIMTRVHTGLERKEFSVPDNIETAVICKKSGKLAVAGLCDADPRGGMVVKEYFAKGTAPTEVCDTHIKLATCAVTHLPASPYCPEVNYDSDQVFIIRPEGSEGVTDDSQYELPPDYTQNLCPIHNSPASSIDPNYYYNNLPTYTPDGSGTTNENNNNGSTPPNTDTNNGGGTNNTTPDAGVNSVLDTNVPPGQRGRENEHEWENEAPTNPPIP</sequence>
<dbReference type="GO" id="GO:0008658">
    <property type="term" value="F:penicillin binding"/>
    <property type="evidence" value="ECO:0007669"/>
    <property type="project" value="InterPro"/>
</dbReference>
<evidence type="ECO:0000256" key="4">
    <source>
        <dbReference type="ARBA" id="ARBA00007090"/>
    </source>
</evidence>
<evidence type="ECO:0000256" key="9">
    <source>
        <dbReference type="ARBA" id="ARBA00022670"/>
    </source>
</evidence>
<dbReference type="Gene3D" id="1.10.3810.10">
    <property type="entry name" value="Biosynthetic peptidoglycan transglycosylase-like"/>
    <property type="match status" value="1"/>
</dbReference>
<comment type="pathway">
    <text evidence="3">Cell wall biogenesis; peptidoglycan biosynthesis.</text>
</comment>
<evidence type="ECO:0000313" key="31">
    <source>
        <dbReference type="Proteomes" id="UP000461768"/>
    </source>
</evidence>
<evidence type="ECO:0000256" key="11">
    <source>
        <dbReference type="ARBA" id="ARBA00022679"/>
    </source>
</evidence>
<keyword evidence="10" id="KW-0328">Glycosyltransferase</keyword>
<dbReference type="Gene3D" id="3.40.710.10">
    <property type="entry name" value="DD-peptidase/beta-lactamase superfamily"/>
    <property type="match status" value="2"/>
</dbReference>
<feature type="transmembrane region" description="Helical" evidence="27">
    <location>
        <begin position="30"/>
        <end position="53"/>
    </location>
</feature>
<evidence type="ECO:0000256" key="2">
    <source>
        <dbReference type="ARBA" id="ARBA00004401"/>
    </source>
</evidence>
<evidence type="ECO:0000256" key="22">
    <source>
        <dbReference type="ARBA" id="ARBA00034000"/>
    </source>
</evidence>
<dbReference type="OrthoDB" id="9766909at2"/>
<comment type="subcellular location">
    <subcellularLocation>
        <location evidence="2">Cell membrane</location>
        <topology evidence="2">Single-pass type II membrane protein</topology>
    </subcellularLocation>
</comment>
<dbReference type="SUPFAM" id="SSF53955">
    <property type="entry name" value="Lysozyme-like"/>
    <property type="match status" value="1"/>
</dbReference>
<keyword evidence="18 27" id="KW-0472">Membrane</keyword>
<dbReference type="RefSeq" id="WP_151145119.1">
    <property type="nucleotide sequence ID" value="NZ_WAGX01000005.1"/>
</dbReference>
<evidence type="ECO:0000256" key="18">
    <source>
        <dbReference type="ARBA" id="ARBA00023136"/>
    </source>
</evidence>
<dbReference type="GO" id="GO:0009252">
    <property type="term" value="P:peptidoglycan biosynthetic process"/>
    <property type="evidence" value="ECO:0007669"/>
    <property type="project" value="UniProtKB-UniPathway"/>
</dbReference>
<dbReference type="InterPro" id="IPR001460">
    <property type="entry name" value="PCN-bd_Tpept"/>
</dbReference>
<organism evidence="30 31">
    <name type="scientific">Candidatus Galacturonatibacter soehngenii</name>
    <dbReference type="NCBI Taxonomy" id="2307010"/>
    <lineage>
        <taxon>Bacteria</taxon>
        <taxon>Bacillati</taxon>
        <taxon>Bacillota</taxon>
        <taxon>Clostridia</taxon>
        <taxon>Lachnospirales</taxon>
        <taxon>Lachnospiraceae</taxon>
        <taxon>Candidatus Galacturonatibacter</taxon>
    </lineage>
</organism>
<evidence type="ECO:0000256" key="23">
    <source>
        <dbReference type="ARBA" id="ARBA00044770"/>
    </source>
</evidence>
<evidence type="ECO:0000256" key="21">
    <source>
        <dbReference type="ARBA" id="ARBA00023316"/>
    </source>
</evidence>
<dbReference type="InterPro" id="IPR012338">
    <property type="entry name" value="Beta-lactam/transpept-like"/>
</dbReference>
<dbReference type="InterPro" id="IPR050396">
    <property type="entry name" value="Glycosyltr_51/Transpeptidase"/>
</dbReference>
<keyword evidence="17 27" id="KW-1133">Transmembrane helix</keyword>
<keyword evidence="14" id="KW-0133">Cell shape</keyword>
<reference evidence="30 31" key="1">
    <citation type="submission" date="2019-09" db="EMBL/GenBank/DDBJ databases">
        <authorList>
            <person name="Valk L.C."/>
        </authorList>
    </citation>
    <scope>NUCLEOTIDE SEQUENCE [LARGE SCALE GENOMIC DNA]</scope>
    <source>
        <strain evidence="30">GalUA</strain>
    </source>
</reference>
<dbReference type="EC" id="3.4.16.4" evidence="6"/>
<evidence type="ECO:0000256" key="13">
    <source>
        <dbReference type="ARBA" id="ARBA00022801"/>
    </source>
</evidence>
<keyword evidence="9" id="KW-0645">Protease</keyword>
<comment type="function">
    <text evidence="1">Cell wall formation. Synthesis of cross-linked peptidoglycan from the lipid intermediates. The enzyme has a penicillin-insensitive transglycosylase N-terminal domain (formation of linear glycan strands) and a penicillin-sensitive transpeptidase C-terminal domain (cross-linking of the peptide subunits).</text>
</comment>
<comment type="catalytic activity">
    <reaction evidence="22">
        <text>Preferential cleavage: (Ac)2-L-Lys-D-Ala-|-D-Ala. Also transpeptidation of peptidyl-alanyl moieties that are N-acyl substituents of D-alanine.</text>
        <dbReference type="EC" id="3.4.16.4"/>
    </reaction>
</comment>
<dbReference type="Proteomes" id="UP000461768">
    <property type="component" value="Unassembled WGS sequence"/>
</dbReference>
<dbReference type="InterPro" id="IPR036950">
    <property type="entry name" value="PBP_transglycosylase"/>
</dbReference>
<dbReference type="GO" id="GO:0008360">
    <property type="term" value="P:regulation of cell shape"/>
    <property type="evidence" value="ECO:0007669"/>
    <property type="project" value="UniProtKB-KW"/>
</dbReference>
<dbReference type="EMBL" id="WAGX01000005">
    <property type="protein sequence ID" value="KAB1438162.1"/>
    <property type="molecule type" value="Genomic_DNA"/>
</dbReference>
<comment type="similarity">
    <text evidence="5">In the N-terminal section; belongs to the glycosyltransferase 51 family.</text>
</comment>
<evidence type="ECO:0000256" key="15">
    <source>
        <dbReference type="ARBA" id="ARBA00022968"/>
    </source>
</evidence>